<dbReference type="Proteomes" id="UP000605144">
    <property type="component" value="Unassembled WGS sequence"/>
</dbReference>
<organism evidence="3 4">
    <name type="scientific">Methanothermococcus okinawensis</name>
    <dbReference type="NCBI Taxonomy" id="155863"/>
    <lineage>
        <taxon>Archaea</taxon>
        <taxon>Methanobacteriati</taxon>
        <taxon>Methanobacteriota</taxon>
        <taxon>Methanomada group</taxon>
        <taxon>Methanococci</taxon>
        <taxon>Methanococcales</taxon>
        <taxon>Methanococcaceae</taxon>
        <taxon>Methanothermococcus</taxon>
    </lineage>
</organism>
<evidence type="ECO:0000259" key="2">
    <source>
        <dbReference type="Pfam" id="PF00535"/>
    </source>
</evidence>
<dbReference type="EMBL" id="DQSV01000096">
    <property type="protein sequence ID" value="HIP17641.1"/>
    <property type="molecule type" value="Genomic_DNA"/>
</dbReference>
<dbReference type="Gene3D" id="3.90.550.10">
    <property type="entry name" value="Spore Coat Polysaccharide Biosynthesis Protein SpsA, Chain A"/>
    <property type="match status" value="1"/>
</dbReference>
<evidence type="ECO:0000313" key="4">
    <source>
        <dbReference type="Proteomes" id="UP000605144"/>
    </source>
</evidence>
<protein>
    <submittedName>
        <fullName evidence="3">Glycosyltransferase family 2 protein</fullName>
    </submittedName>
</protein>
<dbReference type="GO" id="GO:0016740">
    <property type="term" value="F:transferase activity"/>
    <property type="evidence" value="ECO:0007669"/>
    <property type="project" value="UniProtKB-KW"/>
</dbReference>
<keyword evidence="1" id="KW-0812">Transmembrane</keyword>
<dbReference type="InterPro" id="IPR050256">
    <property type="entry name" value="Glycosyltransferase_2"/>
</dbReference>
<keyword evidence="1" id="KW-1133">Transmembrane helix</keyword>
<feature type="domain" description="Glycosyltransferase 2-like" evidence="2">
    <location>
        <begin position="6"/>
        <end position="137"/>
    </location>
</feature>
<dbReference type="InterPro" id="IPR001173">
    <property type="entry name" value="Glyco_trans_2-like"/>
</dbReference>
<evidence type="ECO:0000256" key="1">
    <source>
        <dbReference type="SAM" id="Phobius"/>
    </source>
</evidence>
<name>A0A832YT72_9EURY</name>
<proteinExistence type="predicted"/>
<feature type="transmembrane region" description="Helical" evidence="1">
    <location>
        <begin position="133"/>
        <end position="155"/>
    </location>
</feature>
<reference evidence="3" key="1">
    <citation type="journal article" date="2020" name="ISME J.">
        <title>Gammaproteobacteria mediating utilization of methyl-, sulfur- and petroleum organic compounds in deep ocean hydrothermal plumes.</title>
        <authorList>
            <person name="Zhou Z."/>
            <person name="Liu Y."/>
            <person name="Pan J."/>
            <person name="Cron B.R."/>
            <person name="Toner B.M."/>
            <person name="Anantharaman K."/>
            <person name="Breier J.A."/>
            <person name="Dick G.J."/>
            <person name="Li M."/>
        </authorList>
    </citation>
    <scope>NUCLEOTIDE SEQUENCE</scope>
    <source>
        <strain evidence="3">SZUA-1385</strain>
    </source>
</reference>
<keyword evidence="1" id="KW-0472">Membrane</keyword>
<gene>
    <name evidence="3" type="ORF">EYG76_05040</name>
</gene>
<comment type="caution">
    <text evidence="3">The sequence shown here is derived from an EMBL/GenBank/DDBJ whole genome shotgun (WGS) entry which is preliminary data.</text>
</comment>
<dbReference type="Pfam" id="PF00535">
    <property type="entry name" value="Glycos_transf_2"/>
    <property type="match status" value="1"/>
</dbReference>
<dbReference type="SUPFAM" id="SSF53448">
    <property type="entry name" value="Nucleotide-diphospho-sugar transferases"/>
    <property type="match status" value="1"/>
</dbReference>
<sequence length="238" mass="27796">MNKSIVIIPTYNEEKNILRVLNDLKNIPVDVIIVDDGSSDNTKEIIKNYMKNSSIKNKIYTLFKDKNEGKSKAIRDGTELALKLNYEYIVYMDGDYQHKPKDIPKMFERLKKHNGDAIFGIRKYSSIPFHRRLSNYLASIIMSLIISIYVGKIYFFRDIQCGFRIIKSKFLRNIYYGEGYSVEHLIAIQLAKKNAKIIEEYIDIEYHADAFSHITTKKILDVVIEVAKYVLLGHKKRK</sequence>
<evidence type="ECO:0000313" key="3">
    <source>
        <dbReference type="EMBL" id="HIP17641.1"/>
    </source>
</evidence>
<dbReference type="CDD" id="cd04179">
    <property type="entry name" value="DPM_DPG-synthase_like"/>
    <property type="match status" value="1"/>
</dbReference>
<dbReference type="PANTHER" id="PTHR48090">
    <property type="entry name" value="UNDECAPRENYL-PHOSPHATE 4-DEOXY-4-FORMAMIDO-L-ARABINOSE TRANSFERASE-RELATED"/>
    <property type="match status" value="1"/>
</dbReference>
<keyword evidence="3" id="KW-0808">Transferase</keyword>
<dbReference type="AlphaFoldDB" id="A0A832YT72"/>
<accession>A0A832YT72</accession>
<dbReference type="InterPro" id="IPR029044">
    <property type="entry name" value="Nucleotide-diphossugar_trans"/>
</dbReference>